<name>A0AAU9KX12_9STRA</name>
<dbReference type="Proteomes" id="UP001160483">
    <property type="component" value="Unassembled WGS sequence"/>
</dbReference>
<evidence type="ECO:0000256" key="1">
    <source>
        <dbReference type="SAM" id="SignalP"/>
    </source>
</evidence>
<keyword evidence="1" id="KW-0732">Signal</keyword>
<organism evidence="2 3">
    <name type="scientific">Peronospora belbahrii</name>
    <dbReference type="NCBI Taxonomy" id="622444"/>
    <lineage>
        <taxon>Eukaryota</taxon>
        <taxon>Sar</taxon>
        <taxon>Stramenopiles</taxon>
        <taxon>Oomycota</taxon>
        <taxon>Peronosporomycetes</taxon>
        <taxon>Peronosporales</taxon>
        <taxon>Peronosporaceae</taxon>
        <taxon>Peronospora</taxon>
    </lineage>
</organism>
<gene>
    <name evidence="2" type="ORF">PBS003_LOCUS2003</name>
</gene>
<dbReference type="EMBL" id="CAKKTJ010000121">
    <property type="protein sequence ID" value="CAH0475172.1"/>
    <property type="molecule type" value="Genomic_DNA"/>
</dbReference>
<comment type="caution">
    <text evidence="2">The sequence shown here is derived from an EMBL/GenBank/DDBJ whole genome shotgun (WGS) entry which is preliminary data.</text>
</comment>
<evidence type="ECO:0000313" key="2">
    <source>
        <dbReference type="EMBL" id="CAH0475172.1"/>
    </source>
</evidence>
<evidence type="ECO:0000313" key="3">
    <source>
        <dbReference type="Proteomes" id="UP001160483"/>
    </source>
</evidence>
<dbReference type="AlphaFoldDB" id="A0AAU9KX12"/>
<protein>
    <submittedName>
        <fullName evidence="2">Uncharacterized protein</fullName>
    </submittedName>
</protein>
<accession>A0AAU9KX12</accession>
<feature type="signal peptide" evidence="1">
    <location>
        <begin position="1"/>
        <end position="27"/>
    </location>
</feature>
<proteinExistence type="predicted"/>
<reference evidence="2" key="1">
    <citation type="submission" date="2021-11" db="EMBL/GenBank/DDBJ databases">
        <authorList>
            <person name="Islam A."/>
            <person name="Islam S."/>
            <person name="Flora M.S."/>
            <person name="Rahman M."/>
            <person name="Ziaur R.M."/>
            <person name="Epstein J.H."/>
            <person name="Hassan M."/>
            <person name="Klassen M."/>
            <person name="Woodard K."/>
            <person name="Webb A."/>
            <person name="Webby R.J."/>
            <person name="El Zowalaty M.E."/>
        </authorList>
    </citation>
    <scope>NUCLEOTIDE SEQUENCE</scope>
    <source>
        <strain evidence="2">Pbs3</strain>
    </source>
</reference>
<feature type="chain" id="PRO_5043526971" evidence="1">
    <location>
        <begin position="28"/>
        <end position="196"/>
    </location>
</feature>
<sequence length="196" mass="21796">MVYLVLPTLAAASVLCIMALLAPTALAHQIVLDPPPCWTTNDKDTRYNPLAFLENQGFKTSLTFAGSEAQKTYGTLREFLDKAKYNVAKGANFSSGFTDAEGTPRPIPSKGIFRTTGYTHNGPCAVYLNKKLVLDGEDCHTQYPGKDHIIDYSSCGQKCLLRWYWLGIRQIKDKVSWQVYKAIIPLTAEKPSSKEK</sequence>